<dbReference type="AlphaFoldDB" id="A0A2N3VJD5"/>
<accession>A0A2N3VJD5</accession>
<name>A0A2N3VJD5_9NOCA</name>
<dbReference type="PANTHER" id="PTHR36113:SF6">
    <property type="entry name" value="FOSFOMYCIN RESISTANCE PROTEIN FOSX"/>
    <property type="match status" value="1"/>
</dbReference>
<sequence length="128" mass="14373">MQFLGIHHIAIIATDYARSKRFYTETLGGTILDENYRADRDSWKLDIALAAGVRVELFSFPDPPARTSRPEAAGLRHLALAVTDVPAALAELRARGVRTEELRTDEHTGKQMAFFFDPDDLPLELYEA</sequence>
<dbReference type="Proteomes" id="UP000233766">
    <property type="component" value="Unassembled WGS sequence"/>
</dbReference>
<dbReference type="NCBIfam" id="NF008551">
    <property type="entry name" value="PRK11478.1"/>
    <property type="match status" value="1"/>
</dbReference>
<dbReference type="Gene3D" id="3.10.180.10">
    <property type="entry name" value="2,3-Dihydroxybiphenyl 1,2-Dioxygenase, domain 1"/>
    <property type="match status" value="1"/>
</dbReference>
<dbReference type="EMBL" id="PJMW01000002">
    <property type="protein sequence ID" value="PKV81723.1"/>
    <property type="molecule type" value="Genomic_DNA"/>
</dbReference>
<evidence type="ECO:0000256" key="1">
    <source>
        <dbReference type="ARBA" id="ARBA00022723"/>
    </source>
</evidence>
<dbReference type="InterPro" id="IPR037523">
    <property type="entry name" value="VOC_core"/>
</dbReference>
<dbReference type="CDD" id="cd08352">
    <property type="entry name" value="VOC_Bs_YwkD_like"/>
    <property type="match status" value="1"/>
</dbReference>
<dbReference type="PANTHER" id="PTHR36113">
    <property type="entry name" value="LYASE, PUTATIVE-RELATED-RELATED"/>
    <property type="match status" value="1"/>
</dbReference>
<dbReference type="InterPro" id="IPR029068">
    <property type="entry name" value="Glyas_Bleomycin-R_OHBP_Dase"/>
</dbReference>
<dbReference type="InterPro" id="IPR037478">
    <property type="entry name" value="YwkD-like_dom"/>
</dbReference>
<evidence type="ECO:0000259" key="2">
    <source>
        <dbReference type="PROSITE" id="PS51819"/>
    </source>
</evidence>
<comment type="caution">
    <text evidence="3">The sequence shown here is derived from an EMBL/GenBank/DDBJ whole genome shotgun (WGS) entry which is preliminary data.</text>
</comment>
<organism evidence="3 4">
    <name type="scientific">Nocardia fluminea</name>
    <dbReference type="NCBI Taxonomy" id="134984"/>
    <lineage>
        <taxon>Bacteria</taxon>
        <taxon>Bacillati</taxon>
        <taxon>Actinomycetota</taxon>
        <taxon>Actinomycetes</taxon>
        <taxon>Mycobacteriales</taxon>
        <taxon>Nocardiaceae</taxon>
        <taxon>Nocardia</taxon>
    </lineage>
</organism>
<dbReference type="Pfam" id="PF00903">
    <property type="entry name" value="Glyoxalase"/>
    <property type="match status" value="1"/>
</dbReference>
<proteinExistence type="predicted"/>
<gene>
    <name evidence="3" type="ORF">ATK86_6194</name>
</gene>
<dbReference type="RefSeq" id="WP_101468734.1">
    <property type="nucleotide sequence ID" value="NZ_PJMW01000002.1"/>
</dbReference>
<evidence type="ECO:0000313" key="4">
    <source>
        <dbReference type="Proteomes" id="UP000233766"/>
    </source>
</evidence>
<reference evidence="3 4" key="1">
    <citation type="submission" date="2017-12" db="EMBL/GenBank/DDBJ databases">
        <title>Sequencing the genomes of 1000 Actinobacteria strains.</title>
        <authorList>
            <person name="Klenk H.-P."/>
        </authorList>
    </citation>
    <scope>NUCLEOTIDE SEQUENCE [LARGE SCALE GENOMIC DNA]</scope>
    <source>
        <strain evidence="3 4">DSM 44489</strain>
    </source>
</reference>
<dbReference type="PROSITE" id="PS51819">
    <property type="entry name" value="VOC"/>
    <property type="match status" value="1"/>
</dbReference>
<dbReference type="GO" id="GO:0046872">
    <property type="term" value="F:metal ion binding"/>
    <property type="evidence" value="ECO:0007669"/>
    <property type="project" value="UniProtKB-KW"/>
</dbReference>
<keyword evidence="1" id="KW-0479">Metal-binding</keyword>
<dbReference type="OrthoDB" id="317332at2"/>
<dbReference type="SUPFAM" id="SSF54593">
    <property type="entry name" value="Glyoxalase/Bleomycin resistance protein/Dihydroxybiphenyl dioxygenase"/>
    <property type="match status" value="1"/>
</dbReference>
<feature type="domain" description="VOC" evidence="2">
    <location>
        <begin position="5"/>
        <end position="128"/>
    </location>
</feature>
<dbReference type="InterPro" id="IPR004360">
    <property type="entry name" value="Glyas_Fos-R_dOase_dom"/>
</dbReference>
<dbReference type="InterPro" id="IPR051332">
    <property type="entry name" value="Fosfomycin_Res_Enzymes"/>
</dbReference>
<evidence type="ECO:0000313" key="3">
    <source>
        <dbReference type="EMBL" id="PKV81723.1"/>
    </source>
</evidence>
<keyword evidence="4" id="KW-1185">Reference proteome</keyword>
<protein>
    <submittedName>
        <fullName evidence="3">Glyoxylase I family protein</fullName>
    </submittedName>
</protein>